<reference evidence="2 3" key="1">
    <citation type="submission" date="2018-12" db="EMBL/GenBank/DDBJ databases">
        <title>bacterium Hansschlegelia zhihuaiae S113.</title>
        <authorList>
            <person name="He J."/>
        </authorList>
    </citation>
    <scope>NUCLEOTIDE SEQUENCE [LARGE SCALE GENOMIC DNA]</scope>
    <source>
        <strain evidence="2 3">S 113</strain>
    </source>
</reference>
<keyword evidence="3" id="KW-1185">Reference proteome</keyword>
<keyword evidence="1" id="KW-0812">Transmembrane</keyword>
<sequence length="73" mass="8540">MMDHSYMMTGYWSPWHWFAFVMFAALVLYPVGRILARIGYSPFWSILAFVPLANLVGLWFVALGEWPRHRSSS</sequence>
<keyword evidence="1" id="KW-1133">Transmembrane helix</keyword>
<evidence type="ECO:0000313" key="3">
    <source>
        <dbReference type="Proteomes" id="UP000289708"/>
    </source>
</evidence>
<evidence type="ECO:0000256" key="1">
    <source>
        <dbReference type="SAM" id="Phobius"/>
    </source>
</evidence>
<name>A0A4Q0MDG2_9HYPH</name>
<proteinExistence type="predicted"/>
<keyword evidence="1" id="KW-0472">Membrane</keyword>
<dbReference type="EMBL" id="RYFI01000015">
    <property type="protein sequence ID" value="RXF71420.1"/>
    <property type="molecule type" value="Genomic_DNA"/>
</dbReference>
<organism evidence="2 3">
    <name type="scientific">Hansschlegelia zhihuaiae</name>
    <dbReference type="NCBI Taxonomy" id="405005"/>
    <lineage>
        <taxon>Bacteria</taxon>
        <taxon>Pseudomonadati</taxon>
        <taxon>Pseudomonadota</taxon>
        <taxon>Alphaproteobacteria</taxon>
        <taxon>Hyphomicrobiales</taxon>
        <taxon>Methylopilaceae</taxon>
        <taxon>Hansschlegelia</taxon>
    </lineage>
</organism>
<feature type="transmembrane region" description="Helical" evidence="1">
    <location>
        <begin position="12"/>
        <end position="31"/>
    </location>
</feature>
<comment type="caution">
    <text evidence="2">The sequence shown here is derived from an EMBL/GenBank/DDBJ whole genome shotgun (WGS) entry which is preliminary data.</text>
</comment>
<feature type="transmembrane region" description="Helical" evidence="1">
    <location>
        <begin position="43"/>
        <end position="63"/>
    </location>
</feature>
<dbReference type="AlphaFoldDB" id="A0A4Q0MDG2"/>
<gene>
    <name evidence="2" type="ORF">EK403_15160</name>
</gene>
<accession>A0A4Q0MDG2</accession>
<dbReference type="Proteomes" id="UP000289708">
    <property type="component" value="Unassembled WGS sequence"/>
</dbReference>
<evidence type="ECO:0000313" key="2">
    <source>
        <dbReference type="EMBL" id="RXF71420.1"/>
    </source>
</evidence>
<protein>
    <submittedName>
        <fullName evidence="2">Uncharacterized protein</fullName>
    </submittedName>
</protein>
<dbReference type="OrthoDB" id="123194at2"/>